<dbReference type="InterPro" id="IPR017871">
    <property type="entry name" value="ABC_transporter-like_CS"/>
</dbReference>
<dbReference type="InterPro" id="IPR050095">
    <property type="entry name" value="ECF_ABC_transporter_ATP-bd"/>
</dbReference>
<dbReference type="SMART" id="SM00382">
    <property type="entry name" value="AAA"/>
    <property type="match status" value="1"/>
</dbReference>
<reference evidence="7" key="1">
    <citation type="journal article" date="2019" name="Int. J. Syst. Evol. Microbiol.">
        <title>The Global Catalogue of Microorganisms (GCM) 10K type strain sequencing project: providing services to taxonomists for standard genome sequencing and annotation.</title>
        <authorList>
            <consortium name="The Broad Institute Genomics Platform"/>
            <consortium name="The Broad Institute Genome Sequencing Center for Infectious Disease"/>
            <person name="Wu L."/>
            <person name="Ma J."/>
        </authorList>
    </citation>
    <scope>NUCLEOTIDE SEQUENCE [LARGE SCALE GENOMIC DNA]</scope>
    <source>
        <strain evidence="7">KCTC 33576</strain>
    </source>
</reference>
<accession>A0ABW5XC60</accession>
<keyword evidence="4 6" id="KW-0067">ATP-binding</keyword>
<comment type="caution">
    <text evidence="6">The sequence shown here is derived from an EMBL/GenBank/DDBJ whole genome shotgun (WGS) entry which is preliminary data.</text>
</comment>
<protein>
    <submittedName>
        <fullName evidence="6">Energy-coupling factor ABC transporter ATP-binding protein</fullName>
    </submittedName>
</protein>
<name>A0ABW5XC60_9MICO</name>
<dbReference type="InterPro" id="IPR027417">
    <property type="entry name" value="P-loop_NTPase"/>
</dbReference>
<dbReference type="PROSITE" id="PS00211">
    <property type="entry name" value="ABC_TRANSPORTER_1"/>
    <property type="match status" value="1"/>
</dbReference>
<gene>
    <name evidence="6" type="ORF">ACFSYH_02480</name>
</gene>
<dbReference type="Pfam" id="PF00005">
    <property type="entry name" value="ABC_tran"/>
    <property type="match status" value="1"/>
</dbReference>
<evidence type="ECO:0000313" key="6">
    <source>
        <dbReference type="EMBL" id="MFD2839432.1"/>
    </source>
</evidence>
<sequence>MRIEFDGVVVEADGTRILGPLSLTLSERRVAVLGENGSGKSTFLRCLNGLVTPSYGFVRVGGFDTVDEPATIRSHVSLVLANPDSQILMPTIGEDIDLSLATAHRLRHKRPDSRPIPRDARQVLGDFGIRLEPDRAVSTLSGGQKQLVGIASVLATKPQLLLCDEPTTRLDLGWRAAISRLLLELPVPTVIATHDLELASQCERALVIHDGVVAWDGNPAEAIDFYSDLMSRRRTVQYG</sequence>
<feature type="domain" description="ABC transporter" evidence="5">
    <location>
        <begin position="3"/>
        <end position="235"/>
    </location>
</feature>
<dbReference type="InterPro" id="IPR003439">
    <property type="entry name" value="ABC_transporter-like_ATP-bd"/>
</dbReference>
<dbReference type="Gene3D" id="3.40.50.300">
    <property type="entry name" value="P-loop containing nucleotide triphosphate hydrolases"/>
    <property type="match status" value="1"/>
</dbReference>
<dbReference type="InterPro" id="IPR003593">
    <property type="entry name" value="AAA+_ATPase"/>
</dbReference>
<evidence type="ECO:0000256" key="4">
    <source>
        <dbReference type="ARBA" id="ARBA00022840"/>
    </source>
</evidence>
<dbReference type="Proteomes" id="UP001597391">
    <property type="component" value="Unassembled WGS sequence"/>
</dbReference>
<evidence type="ECO:0000256" key="2">
    <source>
        <dbReference type="ARBA" id="ARBA00022448"/>
    </source>
</evidence>
<dbReference type="GO" id="GO:0005524">
    <property type="term" value="F:ATP binding"/>
    <property type="evidence" value="ECO:0007669"/>
    <property type="project" value="UniProtKB-KW"/>
</dbReference>
<comment type="similarity">
    <text evidence="1">Belongs to the ABC transporter superfamily.</text>
</comment>
<dbReference type="RefSeq" id="WP_377464905.1">
    <property type="nucleotide sequence ID" value="NZ_JBHUOP010000001.1"/>
</dbReference>
<dbReference type="PANTHER" id="PTHR43553">
    <property type="entry name" value="HEAVY METAL TRANSPORTER"/>
    <property type="match status" value="1"/>
</dbReference>
<evidence type="ECO:0000259" key="5">
    <source>
        <dbReference type="PROSITE" id="PS50893"/>
    </source>
</evidence>
<dbReference type="PROSITE" id="PS50893">
    <property type="entry name" value="ABC_TRANSPORTER_2"/>
    <property type="match status" value="1"/>
</dbReference>
<organism evidence="6 7">
    <name type="scientific">Populibacterium corticicola</name>
    <dbReference type="NCBI Taxonomy" id="1812826"/>
    <lineage>
        <taxon>Bacteria</taxon>
        <taxon>Bacillati</taxon>
        <taxon>Actinomycetota</taxon>
        <taxon>Actinomycetes</taxon>
        <taxon>Micrococcales</taxon>
        <taxon>Jonesiaceae</taxon>
        <taxon>Populibacterium</taxon>
    </lineage>
</organism>
<keyword evidence="7" id="KW-1185">Reference proteome</keyword>
<dbReference type="PANTHER" id="PTHR43553:SF24">
    <property type="entry name" value="ENERGY-COUPLING FACTOR TRANSPORTER ATP-BINDING PROTEIN ECFA1"/>
    <property type="match status" value="1"/>
</dbReference>
<keyword evidence="3" id="KW-0547">Nucleotide-binding</keyword>
<evidence type="ECO:0000256" key="1">
    <source>
        <dbReference type="ARBA" id="ARBA00005417"/>
    </source>
</evidence>
<dbReference type="SUPFAM" id="SSF52540">
    <property type="entry name" value="P-loop containing nucleoside triphosphate hydrolases"/>
    <property type="match status" value="1"/>
</dbReference>
<evidence type="ECO:0000256" key="3">
    <source>
        <dbReference type="ARBA" id="ARBA00022741"/>
    </source>
</evidence>
<dbReference type="EMBL" id="JBHUOP010000001">
    <property type="protein sequence ID" value="MFD2839432.1"/>
    <property type="molecule type" value="Genomic_DNA"/>
</dbReference>
<evidence type="ECO:0000313" key="7">
    <source>
        <dbReference type="Proteomes" id="UP001597391"/>
    </source>
</evidence>
<keyword evidence="2" id="KW-0813">Transport</keyword>
<proteinExistence type="inferred from homology"/>
<dbReference type="InterPro" id="IPR015856">
    <property type="entry name" value="ABC_transpr_CbiO/EcfA_su"/>
</dbReference>
<dbReference type="CDD" id="cd03225">
    <property type="entry name" value="ABC_cobalt_CbiO_domain1"/>
    <property type="match status" value="1"/>
</dbReference>